<dbReference type="Proteomes" id="UP001519342">
    <property type="component" value="Unassembled WGS sequence"/>
</dbReference>
<evidence type="ECO:0000256" key="3">
    <source>
        <dbReference type="ARBA" id="ARBA00022475"/>
    </source>
</evidence>
<keyword evidence="2 9" id="KW-0813">Transport</keyword>
<keyword evidence="8 9" id="KW-0472">Membrane</keyword>
<dbReference type="PRINTS" id="PR01650">
    <property type="entry name" value="SECETRNLCASE"/>
</dbReference>
<name>A0ABS4GIB9_9FIRM</name>
<evidence type="ECO:0000256" key="7">
    <source>
        <dbReference type="ARBA" id="ARBA00023010"/>
    </source>
</evidence>
<evidence type="ECO:0000256" key="9">
    <source>
        <dbReference type="HAMAP-Rule" id="MF_00422"/>
    </source>
</evidence>
<keyword evidence="6 9" id="KW-1133">Transmembrane helix</keyword>
<comment type="function">
    <text evidence="9">Essential subunit of the Sec protein translocation channel SecYEG. Clamps together the 2 halves of SecY. May contact the channel plug during translocation.</text>
</comment>
<dbReference type="Gene3D" id="1.20.5.1030">
    <property type="entry name" value="Preprotein translocase secy subunit"/>
    <property type="match status" value="1"/>
</dbReference>
<dbReference type="InterPro" id="IPR001901">
    <property type="entry name" value="Translocase_SecE/Sec61-g"/>
</dbReference>
<dbReference type="PROSITE" id="PS01067">
    <property type="entry name" value="SECE_SEC61G"/>
    <property type="match status" value="1"/>
</dbReference>
<organism evidence="10 11">
    <name type="scientific">Sedimentibacter acidaminivorans</name>
    <dbReference type="NCBI Taxonomy" id="913099"/>
    <lineage>
        <taxon>Bacteria</taxon>
        <taxon>Bacillati</taxon>
        <taxon>Bacillota</taxon>
        <taxon>Tissierellia</taxon>
        <taxon>Sedimentibacter</taxon>
    </lineage>
</organism>
<dbReference type="PANTHER" id="PTHR33910">
    <property type="entry name" value="PROTEIN TRANSLOCASE SUBUNIT SECE"/>
    <property type="match status" value="1"/>
</dbReference>
<protein>
    <recommendedName>
        <fullName evidence="9">Protein translocase subunit SecE</fullName>
    </recommendedName>
</protein>
<dbReference type="NCBIfam" id="TIGR00964">
    <property type="entry name" value="secE_bact"/>
    <property type="match status" value="1"/>
</dbReference>
<comment type="subunit">
    <text evidence="9">Component of the Sec protein translocase complex. Heterotrimer consisting of SecY, SecE and SecG subunits. The heterotrimers can form oligomers, although 1 heterotrimer is thought to be able to translocate proteins. Interacts with the ribosome. Interacts with SecDF, and other proteins may be involved. Interacts with SecA.</text>
</comment>
<feature type="transmembrane region" description="Helical" evidence="9">
    <location>
        <begin position="38"/>
        <end position="59"/>
    </location>
</feature>
<dbReference type="EMBL" id="JAGGKS010000016">
    <property type="protein sequence ID" value="MBP1927443.1"/>
    <property type="molecule type" value="Genomic_DNA"/>
</dbReference>
<comment type="subcellular location">
    <subcellularLocation>
        <location evidence="9">Cell membrane</location>
        <topology evidence="9">Single-pass membrane protein</topology>
    </subcellularLocation>
    <subcellularLocation>
        <location evidence="1">Membrane</location>
    </subcellularLocation>
</comment>
<dbReference type="InterPro" id="IPR005807">
    <property type="entry name" value="SecE_bac"/>
</dbReference>
<accession>A0ABS4GIB9</accession>
<dbReference type="Pfam" id="PF00584">
    <property type="entry name" value="SecE"/>
    <property type="match status" value="1"/>
</dbReference>
<evidence type="ECO:0000256" key="8">
    <source>
        <dbReference type="ARBA" id="ARBA00023136"/>
    </source>
</evidence>
<comment type="caution">
    <text evidence="10">The sequence shown here is derived from an EMBL/GenBank/DDBJ whole genome shotgun (WGS) entry which is preliminary data.</text>
</comment>
<dbReference type="RefSeq" id="WP_209513146.1">
    <property type="nucleotide sequence ID" value="NZ_JAGGKS010000016.1"/>
</dbReference>
<sequence length="71" mass="8031">MSNKENENKPKVTARIKNYFKGVKSELKKVNWPTRKELINYTIVVLATVGVMVVVIWGLDLVFGNIIGLIV</sequence>
<gene>
    <name evidence="9" type="primary">secE</name>
    <name evidence="10" type="ORF">J2Z76_003345</name>
</gene>
<evidence type="ECO:0000313" key="10">
    <source>
        <dbReference type="EMBL" id="MBP1927443.1"/>
    </source>
</evidence>
<evidence type="ECO:0000313" key="11">
    <source>
        <dbReference type="Proteomes" id="UP001519342"/>
    </source>
</evidence>
<keyword evidence="3 9" id="KW-1003">Cell membrane</keyword>
<reference evidence="10 11" key="1">
    <citation type="submission" date="2021-03" db="EMBL/GenBank/DDBJ databases">
        <title>Genomic Encyclopedia of Type Strains, Phase IV (KMG-IV): sequencing the most valuable type-strain genomes for metagenomic binning, comparative biology and taxonomic classification.</title>
        <authorList>
            <person name="Goeker M."/>
        </authorList>
    </citation>
    <scope>NUCLEOTIDE SEQUENCE [LARGE SCALE GENOMIC DNA]</scope>
    <source>
        <strain evidence="10 11">DSM 24004</strain>
    </source>
</reference>
<comment type="similarity">
    <text evidence="9">Belongs to the SecE/SEC61-gamma family.</text>
</comment>
<evidence type="ECO:0000256" key="6">
    <source>
        <dbReference type="ARBA" id="ARBA00022989"/>
    </source>
</evidence>
<evidence type="ECO:0000256" key="5">
    <source>
        <dbReference type="ARBA" id="ARBA00022927"/>
    </source>
</evidence>
<keyword evidence="5 9" id="KW-0653">Protein transport</keyword>
<proteinExistence type="inferred from homology"/>
<dbReference type="HAMAP" id="MF_00422">
    <property type="entry name" value="SecE"/>
    <property type="match status" value="1"/>
</dbReference>
<dbReference type="InterPro" id="IPR038379">
    <property type="entry name" value="SecE_sf"/>
</dbReference>
<evidence type="ECO:0000256" key="4">
    <source>
        <dbReference type="ARBA" id="ARBA00022692"/>
    </source>
</evidence>
<evidence type="ECO:0000256" key="2">
    <source>
        <dbReference type="ARBA" id="ARBA00022448"/>
    </source>
</evidence>
<evidence type="ECO:0000256" key="1">
    <source>
        <dbReference type="ARBA" id="ARBA00004370"/>
    </source>
</evidence>
<dbReference type="PANTHER" id="PTHR33910:SF1">
    <property type="entry name" value="PROTEIN TRANSLOCASE SUBUNIT SECE"/>
    <property type="match status" value="1"/>
</dbReference>
<keyword evidence="11" id="KW-1185">Reference proteome</keyword>
<keyword evidence="7 9" id="KW-0811">Translocation</keyword>
<keyword evidence="4 9" id="KW-0812">Transmembrane</keyword>